<proteinExistence type="predicted"/>
<dbReference type="OrthoDB" id="10653065at2759"/>
<keyword evidence="1" id="KW-0732">Signal</keyword>
<evidence type="ECO:0000313" key="3">
    <source>
        <dbReference type="RefSeq" id="XP_022131502.1"/>
    </source>
</evidence>
<name>A0A6J1BR68_MOMCH</name>
<evidence type="ECO:0000256" key="1">
    <source>
        <dbReference type="SAM" id="SignalP"/>
    </source>
</evidence>
<evidence type="ECO:0000313" key="2">
    <source>
        <dbReference type="Proteomes" id="UP000504603"/>
    </source>
</evidence>
<gene>
    <name evidence="3" type="primary">LOC111004684</name>
</gene>
<accession>A0A6J1BR68</accession>
<dbReference type="RefSeq" id="XP_022131502.1">
    <property type="nucleotide sequence ID" value="XM_022275810.1"/>
</dbReference>
<feature type="chain" id="PRO_5026700895" evidence="1">
    <location>
        <begin position="25"/>
        <end position="276"/>
    </location>
</feature>
<protein>
    <submittedName>
        <fullName evidence="3">GATA zinc finger domain-containing protein 14-like</fullName>
    </submittedName>
</protein>
<keyword evidence="2" id="KW-1185">Reference proteome</keyword>
<organism evidence="2 3">
    <name type="scientific">Momordica charantia</name>
    <name type="common">Bitter gourd</name>
    <name type="synonym">Balsam pear</name>
    <dbReference type="NCBI Taxonomy" id="3673"/>
    <lineage>
        <taxon>Eukaryota</taxon>
        <taxon>Viridiplantae</taxon>
        <taxon>Streptophyta</taxon>
        <taxon>Embryophyta</taxon>
        <taxon>Tracheophyta</taxon>
        <taxon>Spermatophyta</taxon>
        <taxon>Magnoliopsida</taxon>
        <taxon>eudicotyledons</taxon>
        <taxon>Gunneridae</taxon>
        <taxon>Pentapetalae</taxon>
        <taxon>rosids</taxon>
        <taxon>fabids</taxon>
        <taxon>Cucurbitales</taxon>
        <taxon>Cucurbitaceae</taxon>
        <taxon>Momordiceae</taxon>
        <taxon>Momordica</taxon>
    </lineage>
</organism>
<dbReference type="AlphaFoldDB" id="A0A6J1BR68"/>
<dbReference type="Proteomes" id="UP000504603">
    <property type="component" value="Unplaced"/>
</dbReference>
<reference evidence="3" key="1">
    <citation type="submission" date="2025-08" db="UniProtKB">
        <authorList>
            <consortium name="RefSeq"/>
        </authorList>
    </citation>
    <scope>IDENTIFICATION</scope>
    <source>
        <strain evidence="3">OHB3-1</strain>
    </source>
</reference>
<dbReference type="KEGG" id="mcha:111004684"/>
<dbReference type="GeneID" id="111004684"/>
<sequence length="276" mass="30995">MAFDCFTFSQWLCCGWTWFKECCACCQPPSPTDGGPNGPQNTWVKIICANCPQQCMCCLGLFTCCNCGGGNQSQSQSQDGSNNNNSPQIAKAEAKTYEAGNIEDKEVAHQSHYEVESNNNNSLQMFGNTTQSNEIGKIQGDNYGTQKILNNVANTNIYNQYPTLSDSLDEQLKNDSKRTTIINQEIFGNGIAVQNNIYNNRYYIQHTRSEPDFPSLGMKSDDEPEQIFNQKITGTGTKVENNYVSRTFQRWNSFPEDHVRKVLPVSEDHVVPKPLH</sequence>
<feature type="signal peptide" evidence="1">
    <location>
        <begin position="1"/>
        <end position="24"/>
    </location>
</feature>